<dbReference type="Proteomes" id="UP000701853">
    <property type="component" value="Chromosome 10"/>
</dbReference>
<sequence>MAETVKTSNTGEGNSQESSVEFSKEEIEKLKNLLGSLEKSPSIGTSGLVFSGISSSHNSKISDIPTKSSWVIDSGATDHMTHSSQKFVSYTPCPSSRKITVADGSVITVAGQGDIVINKTLTLKNVLHVPKLFTNLLSIQRITKDSNCSVVFYHNRYLFQEQNTRRMIGHAKEVNGLYYLEESSGEVSALNSSPLSFISESIKTNKNQIWLHHLRLGHPSFRVLKIMFPSLFKGLTVEKFHCDVCELAKHKRTSFPVSNKRTSAPFTLIHSDVWEPSTISNISGARWFVSFIDDCTRVSWIFLLKQKSDVRSVFPTFYNMIKTQFGAEIKRFRSDNAKDYFNQFLSPYFQERGIIHESSCVSTPQQNGVAERKNGHILAITRALLFQKNVPKQYWGEAVLTATHMINRLPTKVLESQSPIQVLAKFFPDFSTSSNLPPKIFGCVTFVHVHSQNRGKFDPRAVKCVFLAPVQQPNTHIPAPVQQPNTHIPAPVQQHETEPNTPKSQRGIQDTTRPLLVYSRKKAPVQVQSSSPPIQPKVIAEPTTETTENLDEFPIAIRKGIRACTKHPLYLFLSYKNLSHNHKAFLTSLNSISIPKTVSEALEDENWKNAMKVEMEALEKNKTWDLVKLPRGKKPVGCRWVYTVKYKSDGSLERYKARLVAKGYTQMYGVDYLETFALVAKMNTVRVLLSLAANRGWKLQQFDRKNAFLHGDLEEEVYMDVPPGFGPNTGQSQGDHTLFVKHSSSGGVTALLVYVDDIIVTVAHSREGIFISQQKYIVDLLTETGKLGCKPADTPIEVNHRLGDALEDAAVDKSSYQRLVGKLIYLSHTRPDIAYAVGVVNYAGSMVDRRSTSGYCTFLGGNLVTWRSKKQNVVARSSAEAEFRAMALGICELLWLKIILEDLKIKWEGPMKLYCDNKSAINIAHNPVQHDRTKHVEVDRHFIKEKLDSGLICTPFVSTDGQLADILTKGLSGKLFQKLVSKLRMDDIHFPA</sequence>
<dbReference type="AlphaFoldDB" id="A0A8J5YJD3"/>
<dbReference type="Gene3D" id="3.30.420.10">
    <property type="entry name" value="Ribonuclease H-like superfamily/Ribonuclease H"/>
    <property type="match status" value="1"/>
</dbReference>
<dbReference type="GO" id="GO:0006508">
    <property type="term" value="P:proteolysis"/>
    <property type="evidence" value="ECO:0007669"/>
    <property type="project" value="UniProtKB-KW"/>
</dbReference>
<dbReference type="Pfam" id="PF22936">
    <property type="entry name" value="Pol_BBD"/>
    <property type="match status" value="1"/>
</dbReference>
<gene>
    <name evidence="7" type="ORF">CXB51_024710</name>
</gene>
<dbReference type="GO" id="GO:0004190">
    <property type="term" value="F:aspartic-type endopeptidase activity"/>
    <property type="evidence" value="ECO:0007669"/>
    <property type="project" value="UniProtKB-KW"/>
</dbReference>
<dbReference type="InterPro" id="IPR036397">
    <property type="entry name" value="RNaseH_sf"/>
</dbReference>
<evidence type="ECO:0000313" key="8">
    <source>
        <dbReference type="Proteomes" id="UP000701853"/>
    </source>
</evidence>
<dbReference type="InterPro" id="IPR039537">
    <property type="entry name" value="Retrotran_Ty1/copia-like"/>
</dbReference>
<dbReference type="CDD" id="cd09272">
    <property type="entry name" value="RNase_HI_RT_Ty1"/>
    <property type="match status" value="1"/>
</dbReference>
<evidence type="ECO:0000256" key="1">
    <source>
        <dbReference type="ARBA" id="ARBA00022670"/>
    </source>
</evidence>
<feature type="compositionally biased region" description="Polar residues" evidence="5">
    <location>
        <begin position="499"/>
        <end position="508"/>
    </location>
</feature>
<evidence type="ECO:0000256" key="5">
    <source>
        <dbReference type="SAM" id="MobiDB-lite"/>
    </source>
</evidence>
<dbReference type="GO" id="GO:0003676">
    <property type="term" value="F:nucleic acid binding"/>
    <property type="evidence" value="ECO:0007669"/>
    <property type="project" value="InterPro"/>
</dbReference>
<protein>
    <recommendedName>
        <fullName evidence="6">Integrase catalytic domain-containing protein</fullName>
    </recommendedName>
</protein>
<dbReference type="SUPFAM" id="SSF56672">
    <property type="entry name" value="DNA/RNA polymerases"/>
    <property type="match status" value="1"/>
</dbReference>
<dbReference type="PANTHER" id="PTHR42648">
    <property type="entry name" value="TRANSPOSASE, PUTATIVE-RELATED"/>
    <property type="match status" value="1"/>
</dbReference>
<feature type="domain" description="Integrase catalytic" evidence="6">
    <location>
        <begin position="261"/>
        <end position="427"/>
    </location>
</feature>
<accession>A0A8J5YJD3</accession>
<evidence type="ECO:0000259" key="6">
    <source>
        <dbReference type="PROSITE" id="PS50994"/>
    </source>
</evidence>
<feature type="region of interest" description="Disordered" evidence="5">
    <location>
        <begin position="1"/>
        <end position="23"/>
    </location>
</feature>
<name>A0A8J5YJD3_9ROSI</name>
<evidence type="ECO:0000256" key="2">
    <source>
        <dbReference type="ARBA" id="ARBA00022723"/>
    </source>
</evidence>
<feature type="compositionally biased region" description="Polar residues" evidence="5">
    <location>
        <begin position="1"/>
        <end position="21"/>
    </location>
</feature>
<dbReference type="PANTHER" id="PTHR42648:SF22">
    <property type="entry name" value="REVERSE TRANSCRIPTASE TY1_COPIA-TYPE DOMAIN-CONTAINING PROTEIN"/>
    <property type="match status" value="1"/>
</dbReference>
<evidence type="ECO:0000256" key="3">
    <source>
        <dbReference type="ARBA" id="ARBA00022750"/>
    </source>
</evidence>
<proteinExistence type="predicted"/>
<dbReference type="PROSITE" id="PS50994">
    <property type="entry name" value="INTEGRASE"/>
    <property type="match status" value="1"/>
</dbReference>
<keyword evidence="1" id="KW-0645">Protease</keyword>
<dbReference type="InterPro" id="IPR012337">
    <property type="entry name" value="RNaseH-like_sf"/>
</dbReference>
<organism evidence="7 8">
    <name type="scientific">Gossypium anomalum</name>
    <dbReference type="NCBI Taxonomy" id="47600"/>
    <lineage>
        <taxon>Eukaryota</taxon>
        <taxon>Viridiplantae</taxon>
        <taxon>Streptophyta</taxon>
        <taxon>Embryophyta</taxon>
        <taxon>Tracheophyta</taxon>
        <taxon>Spermatophyta</taxon>
        <taxon>Magnoliopsida</taxon>
        <taxon>eudicotyledons</taxon>
        <taxon>Gunneridae</taxon>
        <taxon>Pentapetalae</taxon>
        <taxon>rosids</taxon>
        <taxon>malvids</taxon>
        <taxon>Malvales</taxon>
        <taxon>Malvaceae</taxon>
        <taxon>Malvoideae</taxon>
        <taxon>Gossypium</taxon>
    </lineage>
</organism>
<evidence type="ECO:0000256" key="4">
    <source>
        <dbReference type="ARBA" id="ARBA00022801"/>
    </source>
</evidence>
<dbReference type="InterPro" id="IPR054722">
    <property type="entry name" value="PolX-like_BBD"/>
</dbReference>
<dbReference type="InterPro" id="IPR043502">
    <property type="entry name" value="DNA/RNA_pol_sf"/>
</dbReference>
<dbReference type="InterPro" id="IPR001584">
    <property type="entry name" value="Integrase_cat-core"/>
</dbReference>
<dbReference type="Pfam" id="PF13976">
    <property type="entry name" value="gag_pre-integrs"/>
    <property type="match status" value="1"/>
</dbReference>
<comment type="caution">
    <text evidence="7">The sequence shown here is derived from an EMBL/GenBank/DDBJ whole genome shotgun (WGS) entry which is preliminary data.</text>
</comment>
<dbReference type="SUPFAM" id="SSF53098">
    <property type="entry name" value="Ribonuclease H-like"/>
    <property type="match status" value="1"/>
</dbReference>
<dbReference type="GO" id="GO:0015074">
    <property type="term" value="P:DNA integration"/>
    <property type="evidence" value="ECO:0007669"/>
    <property type="project" value="InterPro"/>
</dbReference>
<dbReference type="EMBL" id="JAHUZN010000010">
    <property type="protein sequence ID" value="KAG8480345.1"/>
    <property type="molecule type" value="Genomic_DNA"/>
</dbReference>
<dbReference type="OrthoDB" id="985788at2759"/>
<keyword evidence="8" id="KW-1185">Reference proteome</keyword>
<keyword evidence="4" id="KW-0378">Hydrolase</keyword>
<evidence type="ECO:0000313" key="7">
    <source>
        <dbReference type="EMBL" id="KAG8480345.1"/>
    </source>
</evidence>
<dbReference type="InterPro" id="IPR025724">
    <property type="entry name" value="GAG-pre-integrase_dom"/>
</dbReference>
<keyword evidence="3" id="KW-0064">Aspartyl protease</keyword>
<dbReference type="Pfam" id="PF07727">
    <property type="entry name" value="RVT_2"/>
    <property type="match status" value="1"/>
</dbReference>
<dbReference type="InterPro" id="IPR013103">
    <property type="entry name" value="RVT_2"/>
</dbReference>
<feature type="region of interest" description="Disordered" evidence="5">
    <location>
        <begin position="476"/>
        <end position="508"/>
    </location>
</feature>
<dbReference type="GO" id="GO:0046872">
    <property type="term" value="F:metal ion binding"/>
    <property type="evidence" value="ECO:0007669"/>
    <property type="project" value="UniProtKB-KW"/>
</dbReference>
<reference evidence="7 8" key="1">
    <citation type="journal article" date="2021" name="bioRxiv">
        <title>The Gossypium anomalum genome as a resource for cotton improvement and evolutionary analysis of hybrid incompatibility.</title>
        <authorList>
            <person name="Grover C.E."/>
            <person name="Yuan D."/>
            <person name="Arick M.A."/>
            <person name="Miller E.R."/>
            <person name="Hu G."/>
            <person name="Peterson D.G."/>
            <person name="Wendel J.F."/>
            <person name="Udall J.A."/>
        </authorList>
    </citation>
    <scope>NUCLEOTIDE SEQUENCE [LARGE SCALE GENOMIC DNA]</scope>
    <source>
        <strain evidence="7">JFW-Udall</strain>
        <tissue evidence="7">Leaf</tissue>
    </source>
</reference>
<keyword evidence="2" id="KW-0479">Metal-binding</keyword>